<name>A0ABR1EBT4_NECAM</name>
<accession>A0ABR1EBT4</accession>
<comment type="caution">
    <text evidence="2">The sequence shown here is derived from an EMBL/GenBank/DDBJ whole genome shotgun (WGS) entry which is preliminary data.</text>
</comment>
<dbReference type="EMBL" id="JAVFWL010000006">
    <property type="protein sequence ID" value="KAK6760147.1"/>
    <property type="molecule type" value="Genomic_DNA"/>
</dbReference>
<feature type="region of interest" description="Disordered" evidence="1">
    <location>
        <begin position="36"/>
        <end position="142"/>
    </location>
</feature>
<reference evidence="2 3" key="1">
    <citation type="submission" date="2023-08" db="EMBL/GenBank/DDBJ databases">
        <title>A Necator americanus chromosomal reference genome.</title>
        <authorList>
            <person name="Ilik V."/>
            <person name="Petrzelkova K.J."/>
            <person name="Pardy F."/>
            <person name="Fuh T."/>
            <person name="Niatou-Singa F.S."/>
            <person name="Gouil Q."/>
            <person name="Baker L."/>
            <person name="Ritchie M.E."/>
            <person name="Jex A.R."/>
            <person name="Gazzola D."/>
            <person name="Li H."/>
            <person name="Toshio Fujiwara R."/>
            <person name="Zhan B."/>
            <person name="Aroian R.V."/>
            <person name="Pafco B."/>
            <person name="Schwarz E.M."/>
        </authorList>
    </citation>
    <scope>NUCLEOTIDE SEQUENCE [LARGE SCALE GENOMIC DNA]</scope>
    <source>
        <strain evidence="2 3">Aroian</strain>
        <tissue evidence="2">Whole animal</tissue>
    </source>
</reference>
<gene>
    <name evidence="2" type="primary">Necator_chrX.g21755</name>
    <name evidence="2" type="ORF">RB195_021594</name>
</gene>
<sequence length="142" mass="16818">MRNMKIISIDGQCTRIESEQMCIAIDRPGFPRILSHRRPSKVHFTFIPEGKKEEKQNIERDEEEEEEERREEKREEEQQRGKKREEDRRRARRKGEDTVACLTRPDPVVHPKQTGTGLPAHQTAFNDDNRKQTTVAEQPKRD</sequence>
<protein>
    <submittedName>
        <fullName evidence="2">Uncharacterized protein</fullName>
    </submittedName>
</protein>
<feature type="compositionally biased region" description="Acidic residues" evidence="1">
    <location>
        <begin position="60"/>
        <end position="69"/>
    </location>
</feature>
<keyword evidence="3" id="KW-1185">Reference proteome</keyword>
<organism evidence="2 3">
    <name type="scientific">Necator americanus</name>
    <name type="common">Human hookworm</name>
    <dbReference type="NCBI Taxonomy" id="51031"/>
    <lineage>
        <taxon>Eukaryota</taxon>
        <taxon>Metazoa</taxon>
        <taxon>Ecdysozoa</taxon>
        <taxon>Nematoda</taxon>
        <taxon>Chromadorea</taxon>
        <taxon>Rhabditida</taxon>
        <taxon>Rhabditina</taxon>
        <taxon>Rhabditomorpha</taxon>
        <taxon>Strongyloidea</taxon>
        <taxon>Ancylostomatidae</taxon>
        <taxon>Bunostominae</taxon>
        <taxon>Necator</taxon>
    </lineage>
</organism>
<evidence type="ECO:0000313" key="2">
    <source>
        <dbReference type="EMBL" id="KAK6760147.1"/>
    </source>
</evidence>
<proteinExistence type="predicted"/>
<feature type="compositionally biased region" description="Basic and acidic residues" evidence="1">
    <location>
        <begin position="49"/>
        <end position="59"/>
    </location>
</feature>
<feature type="compositionally biased region" description="Basic and acidic residues" evidence="1">
    <location>
        <begin position="70"/>
        <end position="97"/>
    </location>
</feature>
<evidence type="ECO:0000313" key="3">
    <source>
        <dbReference type="Proteomes" id="UP001303046"/>
    </source>
</evidence>
<evidence type="ECO:0000256" key="1">
    <source>
        <dbReference type="SAM" id="MobiDB-lite"/>
    </source>
</evidence>
<dbReference type="Proteomes" id="UP001303046">
    <property type="component" value="Unassembled WGS sequence"/>
</dbReference>